<keyword evidence="4" id="KW-0966">Cell projection</keyword>
<name>A0A662D537_UNCAE</name>
<evidence type="ECO:0000313" key="4">
    <source>
        <dbReference type="EMBL" id="RLE08060.1"/>
    </source>
</evidence>
<feature type="region of interest" description="Disordered" evidence="1">
    <location>
        <begin position="96"/>
        <end position="119"/>
    </location>
</feature>
<dbReference type="PANTHER" id="PTHR30046:SF0">
    <property type="entry name" value="FLAGELLAR M-RING PROTEIN"/>
    <property type="match status" value="1"/>
</dbReference>
<dbReference type="NCBIfam" id="TIGR00206">
    <property type="entry name" value="fliF"/>
    <property type="match status" value="1"/>
</dbReference>
<keyword evidence="2" id="KW-0812">Transmembrane</keyword>
<comment type="caution">
    <text evidence="4">The sequence shown here is derived from an EMBL/GenBank/DDBJ whole genome shotgun (WGS) entry which is preliminary data.</text>
</comment>
<evidence type="ECO:0000313" key="5">
    <source>
        <dbReference type="Proteomes" id="UP000277457"/>
    </source>
</evidence>
<dbReference type="Proteomes" id="UP000277457">
    <property type="component" value="Unassembled WGS sequence"/>
</dbReference>
<dbReference type="Pfam" id="PF08345">
    <property type="entry name" value="YscJ_FliF_C"/>
    <property type="match status" value="1"/>
</dbReference>
<protein>
    <submittedName>
        <fullName evidence="4">Flagellar M-ring protein FliF</fullName>
    </submittedName>
</protein>
<dbReference type="PRINTS" id="PR01009">
    <property type="entry name" value="FLGMRINGFLIF"/>
</dbReference>
<dbReference type="GO" id="GO:0003774">
    <property type="term" value="F:cytoskeletal motor activity"/>
    <property type="evidence" value="ECO:0007669"/>
    <property type="project" value="InterPro"/>
</dbReference>
<keyword evidence="4" id="KW-0282">Flagellum</keyword>
<dbReference type="InterPro" id="IPR000067">
    <property type="entry name" value="FlgMring_FliF"/>
</dbReference>
<reference evidence="4 5" key="1">
    <citation type="submission" date="2018-06" db="EMBL/GenBank/DDBJ databases">
        <title>Extensive metabolic versatility and redundancy in microbially diverse, dynamic hydrothermal sediments.</title>
        <authorList>
            <person name="Dombrowski N."/>
            <person name="Teske A."/>
            <person name="Baker B.J."/>
        </authorList>
    </citation>
    <scope>NUCLEOTIDE SEQUENCE [LARGE SCALE GENOMIC DNA]</scope>
    <source>
        <strain evidence="4">B7_G13</strain>
    </source>
</reference>
<dbReference type="InterPro" id="IPR043427">
    <property type="entry name" value="YscJ/FliF"/>
</dbReference>
<dbReference type="InterPro" id="IPR013556">
    <property type="entry name" value="Flag_M-ring_C"/>
</dbReference>
<evidence type="ECO:0000256" key="2">
    <source>
        <dbReference type="SAM" id="Phobius"/>
    </source>
</evidence>
<feature type="compositionally biased region" description="Polar residues" evidence="1">
    <location>
        <begin position="99"/>
        <end position="111"/>
    </location>
</feature>
<feature type="domain" description="Flagellar M-ring C-terminal" evidence="3">
    <location>
        <begin position="36"/>
        <end position="198"/>
    </location>
</feature>
<organism evidence="4 5">
    <name type="scientific">Aerophobetes bacterium</name>
    <dbReference type="NCBI Taxonomy" id="2030807"/>
    <lineage>
        <taxon>Bacteria</taxon>
        <taxon>Candidatus Aerophobota</taxon>
    </lineage>
</organism>
<sequence length="315" mass="35746">NMLFGGEKEGSYLSTSQLELKKSIEQYLTDKISSLLTPVLGPNKVVARVNAELNFDHIQRTEEKYNPKGKVIQSEIRDEELKRGITSIIGGVPGVKSNIGKTTSSSSNTTPQEERREKSSVQYALDKTIEHIVKEAGNIEKLSIAVMIDGTYKIIEDGKKEYIPRTDEEMNKFTSIIKTATGYDESRGDTITVTNVAFDTSYQEKERLSMEKLARQEFLKYLIKYILIGVSILILFLILRSLLGGISLKKRRKEEEITPAEEAVKKKKEAILPEEELIKRQISELVEKNSDEAVQILRIWLREGKNGDRLRKSYG</sequence>
<proteinExistence type="predicted"/>
<keyword evidence="2" id="KW-1133">Transmembrane helix</keyword>
<dbReference type="EMBL" id="QMPY01000048">
    <property type="protein sequence ID" value="RLE08060.1"/>
    <property type="molecule type" value="Genomic_DNA"/>
</dbReference>
<accession>A0A662D537</accession>
<evidence type="ECO:0000256" key="1">
    <source>
        <dbReference type="SAM" id="MobiDB-lite"/>
    </source>
</evidence>
<gene>
    <name evidence="4" type="primary">fliF</name>
    <name evidence="4" type="ORF">DRZ78_01840</name>
</gene>
<dbReference type="GO" id="GO:0009431">
    <property type="term" value="C:bacterial-type flagellum basal body, MS ring"/>
    <property type="evidence" value="ECO:0007669"/>
    <property type="project" value="InterPro"/>
</dbReference>
<dbReference type="PANTHER" id="PTHR30046">
    <property type="entry name" value="FLAGELLAR M-RING PROTEIN"/>
    <property type="match status" value="1"/>
</dbReference>
<evidence type="ECO:0000259" key="3">
    <source>
        <dbReference type="Pfam" id="PF08345"/>
    </source>
</evidence>
<feature type="transmembrane region" description="Helical" evidence="2">
    <location>
        <begin position="222"/>
        <end position="243"/>
    </location>
</feature>
<dbReference type="GO" id="GO:0071973">
    <property type="term" value="P:bacterial-type flagellum-dependent cell motility"/>
    <property type="evidence" value="ECO:0007669"/>
    <property type="project" value="InterPro"/>
</dbReference>
<keyword evidence="2" id="KW-0472">Membrane</keyword>
<feature type="non-terminal residue" evidence="4">
    <location>
        <position position="1"/>
    </location>
</feature>
<dbReference type="AlphaFoldDB" id="A0A662D537"/>
<keyword evidence="4" id="KW-0969">Cilium</keyword>